<reference evidence="2" key="1">
    <citation type="submission" date="2012-08" db="EMBL/GenBank/DDBJ databases">
        <title>The Genome Sequence of Wuchereria bancrofti.</title>
        <authorList>
            <person name="Nutman T.B."/>
            <person name="Fink D.L."/>
            <person name="Russ C."/>
            <person name="Young S."/>
            <person name="Zeng Q."/>
            <person name="Koehrsen M."/>
            <person name="Alvarado L."/>
            <person name="Berlin A."/>
            <person name="Chapman S.B."/>
            <person name="Chen Z."/>
            <person name="Freedman E."/>
            <person name="Gellesch M."/>
            <person name="Goldberg J."/>
            <person name="Griggs A."/>
            <person name="Gujja S."/>
            <person name="Heilman E.R."/>
            <person name="Heiman D."/>
            <person name="Hepburn T."/>
            <person name="Howarth C."/>
            <person name="Jen D."/>
            <person name="Larson L."/>
            <person name="Lewis B."/>
            <person name="Mehta T."/>
            <person name="Park D."/>
            <person name="Pearson M."/>
            <person name="Roberts A."/>
            <person name="Saif S."/>
            <person name="Shea T."/>
            <person name="Shenoy N."/>
            <person name="Sisk P."/>
            <person name="Stolte C."/>
            <person name="Sykes S."/>
            <person name="Walk T."/>
            <person name="White J."/>
            <person name="Yandava C."/>
            <person name="Haas B."/>
            <person name="Henn M.R."/>
            <person name="Nusbaum C."/>
            <person name="Birren B."/>
        </authorList>
    </citation>
    <scope>NUCLEOTIDE SEQUENCE [LARGE SCALE GENOMIC DNA]</scope>
    <source>
        <strain evidence="2">NA</strain>
    </source>
</reference>
<proteinExistence type="predicted"/>
<comment type="caution">
    <text evidence="1">The sequence shown here is derived from an EMBL/GenBank/DDBJ whole genome shotgun (WGS) entry which is preliminary data.</text>
</comment>
<dbReference type="EMBL" id="ADBV01005409">
    <property type="protein sequence ID" value="EJW79499.1"/>
    <property type="molecule type" value="Genomic_DNA"/>
</dbReference>
<evidence type="ECO:0000313" key="2">
    <source>
        <dbReference type="Proteomes" id="UP000004810"/>
    </source>
</evidence>
<name>J9EWD2_WUCBA</name>
<protein>
    <submittedName>
        <fullName evidence="1">Uncharacterized protein</fullName>
    </submittedName>
</protein>
<gene>
    <name evidence="1" type="ORF">WUBG_09592</name>
</gene>
<dbReference type="Proteomes" id="UP000004810">
    <property type="component" value="Unassembled WGS sequence"/>
</dbReference>
<accession>J9EWD2</accession>
<evidence type="ECO:0000313" key="1">
    <source>
        <dbReference type="EMBL" id="EJW79499.1"/>
    </source>
</evidence>
<organism evidence="1 2">
    <name type="scientific">Wuchereria bancrofti</name>
    <dbReference type="NCBI Taxonomy" id="6293"/>
    <lineage>
        <taxon>Eukaryota</taxon>
        <taxon>Metazoa</taxon>
        <taxon>Ecdysozoa</taxon>
        <taxon>Nematoda</taxon>
        <taxon>Chromadorea</taxon>
        <taxon>Rhabditida</taxon>
        <taxon>Spirurina</taxon>
        <taxon>Spiruromorpha</taxon>
        <taxon>Filarioidea</taxon>
        <taxon>Onchocercidae</taxon>
        <taxon>Wuchereria</taxon>
    </lineage>
</organism>
<feature type="non-terminal residue" evidence="1">
    <location>
        <position position="1"/>
    </location>
</feature>
<sequence>HLIVRADIYHSYTLITYHISSNNNNMACWIVTLQGGPKRPTQTAVAISDKIYAFGSCWCVEPNETFGVHVLNTSLFLGF</sequence>
<dbReference type="AlphaFoldDB" id="J9EWD2"/>